<reference evidence="2 3" key="1">
    <citation type="submission" date="2019-12" db="EMBL/GenBank/DDBJ databases">
        <authorList>
            <person name="Alioto T."/>
            <person name="Alioto T."/>
            <person name="Gomez Garrido J."/>
        </authorList>
    </citation>
    <scope>NUCLEOTIDE SEQUENCE [LARGE SCALE GENOMIC DNA]</scope>
</reference>
<protein>
    <submittedName>
        <fullName evidence="2">Uncharacterized protein</fullName>
    </submittedName>
</protein>
<dbReference type="Proteomes" id="UP000594638">
    <property type="component" value="Unassembled WGS sequence"/>
</dbReference>
<dbReference type="Gramene" id="OE9A033179T1">
    <property type="protein sequence ID" value="OE9A033179C1"/>
    <property type="gene ID" value="OE9A033179"/>
</dbReference>
<proteinExistence type="predicted"/>
<name>A0A8S0TKF0_OLEEU</name>
<evidence type="ECO:0000256" key="1">
    <source>
        <dbReference type="SAM" id="MobiDB-lite"/>
    </source>
</evidence>
<feature type="region of interest" description="Disordered" evidence="1">
    <location>
        <begin position="210"/>
        <end position="242"/>
    </location>
</feature>
<dbReference type="EMBL" id="CACTIH010007260">
    <property type="protein sequence ID" value="CAA3006374.1"/>
    <property type="molecule type" value="Genomic_DNA"/>
</dbReference>
<comment type="caution">
    <text evidence="2">The sequence shown here is derived from an EMBL/GenBank/DDBJ whole genome shotgun (WGS) entry which is preliminary data.</text>
</comment>
<gene>
    <name evidence="2" type="ORF">OLEA9_A033179</name>
</gene>
<accession>A0A8S0TKF0</accession>
<keyword evidence="3" id="KW-1185">Reference proteome</keyword>
<dbReference type="AlphaFoldDB" id="A0A8S0TKF0"/>
<evidence type="ECO:0000313" key="3">
    <source>
        <dbReference type="Proteomes" id="UP000594638"/>
    </source>
</evidence>
<organism evidence="2 3">
    <name type="scientific">Olea europaea subsp. europaea</name>
    <dbReference type="NCBI Taxonomy" id="158383"/>
    <lineage>
        <taxon>Eukaryota</taxon>
        <taxon>Viridiplantae</taxon>
        <taxon>Streptophyta</taxon>
        <taxon>Embryophyta</taxon>
        <taxon>Tracheophyta</taxon>
        <taxon>Spermatophyta</taxon>
        <taxon>Magnoliopsida</taxon>
        <taxon>eudicotyledons</taxon>
        <taxon>Gunneridae</taxon>
        <taxon>Pentapetalae</taxon>
        <taxon>asterids</taxon>
        <taxon>lamiids</taxon>
        <taxon>Lamiales</taxon>
        <taxon>Oleaceae</taxon>
        <taxon>Oleeae</taxon>
        <taxon>Olea</taxon>
    </lineage>
</organism>
<evidence type="ECO:0000313" key="2">
    <source>
        <dbReference type="EMBL" id="CAA3006374.1"/>
    </source>
</evidence>
<sequence>MILARVCGFQFQRAGVMLGHARPGPARSALLCVSSRVESSRVEPCKAEPSLLCRLEGRGREGKLAKRGAEGETRNWAQLNYANSLAGPAVHPRLFARGRVCSPVARGARSIRRRRVCSVRFGSVQFGRKCFKGLEFGPEPKFETFLRNGGETQIEIKPAGRGKLAIRAKAEWEGIPRKWLARANERAIRRRALREGPPAAYRAARSHLCGLSARPGPPSPSGGKRASEQHNVARGALPSVCF</sequence>